<organism evidence="2 3">
    <name type="scientific">Sodaliphilus pleomorphus</name>
    <dbReference type="NCBI Taxonomy" id="2606626"/>
    <lineage>
        <taxon>Bacteria</taxon>
        <taxon>Pseudomonadati</taxon>
        <taxon>Bacteroidota</taxon>
        <taxon>Bacteroidia</taxon>
        <taxon>Bacteroidales</taxon>
        <taxon>Muribaculaceae</taxon>
        <taxon>Sodaliphilus</taxon>
    </lineage>
</organism>
<comment type="caution">
    <text evidence="2">The sequence shown here is derived from an EMBL/GenBank/DDBJ whole genome shotgun (WGS) entry which is preliminary data.</text>
</comment>
<keyword evidence="1" id="KW-0732">Signal</keyword>
<dbReference type="Proteomes" id="UP000483362">
    <property type="component" value="Unassembled WGS sequence"/>
</dbReference>
<dbReference type="AlphaFoldDB" id="A0A6L5XEI4"/>
<gene>
    <name evidence="2" type="ORF">FYJ29_10605</name>
</gene>
<dbReference type="Pfam" id="PF14391">
    <property type="entry name" value="DUF4421"/>
    <property type="match status" value="1"/>
</dbReference>
<evidence type="ECO:0000313" key="3">
    <source>
        <dbReference type="Proteomes" id="UP000483362"/>
    </source>
</evidence>
<dbReference type="InterPro" id="IPR025535">
    <property type="entry name" value="DUF4421"/>
</dbReference>
<evidence type="ECO:0000256" key="1">
    <source>
        <dbReference type="SAM" id="SignalP"/>
    </source>
</evidence>
<feature type="signal peptide" evidence="1">
    <location>
        <begin position="1"/>
        <end position="23"/>
    </location>
</feature>
<dbReference type="EMBL" id="VULT01000017">
    <property type="protein sequence ID" value="MSS18205.1"/>
    <property type="molecule type" value="Genomic_DNA"/>
</dbReference>
<protein>
    <submittedName>
        <fullName evidence="2">DUF4421 domain-containing protein</fullName>
    </submittedName>
</protein>
<keyword evidence="3" id="KW-1185">Reference proteome</keyword>
<sequence>MKQRHLKIVIAIALWVMCLPAMAQQERDLPVDNAASEFDTTRDDGYWKRALMHGKLNLKDTTVSYPGLIHFGVKCYRWFDRYLNTYDTAYIVGTRTKWKFTVKESNWLDSYAGTLTSQRVPIMINSNVTCFFGVHGSYSGLGLGYTINLNDLITGRRIKNIRWEFNFNTSRVMFEGYYSKDVRESNLHHLGKFRSVFKSVKFKGLSREYWGGYTYYIFNHMHYMQSAAYSFSRYQIRSSGSFIAGLHFSHQDFTMDFSKLDEELQNNLPDERRVYRFRYRDYSFLLGYGYNWAFRKRWLFNITALTGVGYRHSFPSSVEGKKDMLSLSFRVKSGLVLNRSKFFYGLQFISDGHLYHTNQYSFFNAIFNLNVITGFRF</sequence>
<feature type="chain" id="PRO_5027015130" evidence="1">
    <location>
        <begin position="24"/>
        <end position="377"/>
    </location>
</feature>
<evidence type="ECO:0000313" key="2">
    <source>
        <dbReference type="EMBL" id="MSS18205.1"/>
    </source>
</evidence>
<name>A0A6L5XEI4_9BACT</name>
<accession>A0A6L5XEI4</accession>
<proteinExistence type="predicted"/>
<reference evidence="2 3" key="1">
    <citation type="submission" date="2019-08" db="EMBL/GenBank/DDBJ databases">
        <title>In-depth cultivation of the pig gut microbiome towards novel bacterial diversity and tailored functional studies.</title>
        <authorList>
            <person name="Wylensek D."/>
            <person name="Hitch T.C.A."/>
            <person name="Clavel T."/>
        </authorList>
    </citation>
    <scope>NUCLEOTIDE SEQUENCE [LARGE SCALE GENOMIC DNA]</scope>
    <source>
        <strain evidence="2 3">Oil-RF-744-WCA-WT-10</strain>
    </source>
</reference>